<reference evidence="1 2" key="1">
    <citation type="journal article" date="2014" name="Genome Announc.">
        <title>Draft Genome Sequence of the Sulfolobales Archaeon AZ1, Obtained through Metagenomic Analysis of a Mexican Hot Spring.</title>
        <authorList>
            <person name="Servin-Garciduenas L.E."/>
            <person name="Martinez-Romero E."/>
        </authorList>
    </citation>
    <scope>NUCLEOTIDE SEQUENCE [LARGE SCALE GENOMIC DNA]</scope>
    <source>
        <strain evidence="1">AZ1-illumnia</strain>
    </source>
</reference>
<sequence>MVMAVILKIIPKEPISFYTRAIKSYYFSEKDYIPATTLRGAILKAFMDNSNMKPEEFYNKALNFYISPAYPLMSAPAHPFVLAVSRKDKRFLEMKDSLKKLEDRKEDLNISGDWKKNLKITIYLIKKYSKEKLGVDQYPKSRPGTIIKLVKYDQSPYGFESVSTKSIINMHVAINKFHASSEAGMLFAYEYKELPELWAIASEDLGVKEAFVGKSRYKGAGKIKIEKIKDYQIRNPEPGSWAYCLSPCIDKLEVGNSKKIYFEWETILGKQEIYNSWFTYKDLMGRKPSLKVISPGSIVKVNKVNEIDELKPAGLNFMMKINDLRSFILEVSK</sequence>
<proteinExistence type="predicted"/>
<dbReference type="AlphaFoldDB" id="W7KH64"/>
<organism evidence="1 2">
    <name type="scientific">Candidatus Aramenus sulfurataquae</name>
    <dbReference type="NCBI Taxonomy" id="1326980"/>
    <lineage>
        <taxon>Archaea</taxon>
        <taxon>Thermoproteota</taxon>
        <taxon>Thermoprotei</taxon>
        <taxon>Sulfolobales</taxon>
        <taxon>Sulfolobaceae</taxon>
        <taxon>Candidatus Aramenus</taxon>
    </lineage>
</organism>
<comment type="caution">
    <text evidence="1">The sequence shown here is derived from an EMBL/GenBank/DDBJ whole genome shotgun (WGS) entry which is preliminary data.</text>
</comment>
<dbReference type="Proteomes" id="UP000054284">
    <property type="component" value="Unassembled WGS sequence"/>
</dbReference>
<gene>
    <name evidence="1" type="ORF">ASUL_08869</name>
</gene>
<keyword evidence="2" id="KW-1185">Reference proteome</keyword>
<name>W7KH64_9CREN</name>
<dbReference type="PATRIC" id="fig|1326980.6.peg.1769"/>
<accession>W7KH64</accession>
<dbReference type="EMBL" id="ASRH01000014">
    <property type="protein sequence ID" value="EWG06580.1"/>
    <property type="molecule type" value="Genomic_DNA"/>
</dbReference>
<evidence type="ECO:0000313" key="1">
    <source>
        <dbReference type="EMBL" id="EWG06580.1"/>
    </source>
</evidence>
<evidence type="ECO:0000313" key="2">
    <source>
        <dbReference type="Proteomes" id="UP000054284"/>
    </source>
</evidence>
<protein>
    <submittedName>
        <fullName evidence="1">Uncharacterized protein</fullName>
    </submittedName>
</protein>